<evidence type="ECO:0000256" key="4">
    <source>
        <dbReference type="SAM" id="Phobius"/>
    </source>
</evidence>
<reference evidence="5 6" key="1">
    <citation type="journal article" date="2013" name="PLoS Genet.">
        <title>Distinctive expansion of potential virulence genes in the genome of the oomycete fish pathogen Saprolegnia parasitica.</title>
        <authorList>
            <person name="Jiang R.H."/>
            <person name="de Bruijn I."/>
            <person name="Haas B.J."/>
            <person name="Belmonte R."/>
            <person name="Lobach L."/>
            <person name="Christie J."/>
            <person name="van den Ackerveken G."/>
            <person name="Bottin A."/>
            <person name="Bulone V."/>
            <person name="Diaz-Moreno S.M."/>
            <person name="Dumas B."/>
            <person name="Fan L."/>
            <person name="Gaulin E."/>
            <person name="Govers F."/>
            <person name="Grenville-Briggs L.J."/>
            <person name="Horner N.R."/>
            <person name="Levin J.Z."/>
            <person name="Mammella M."/>
            <person name="Meijer H.J."/>
            <person name="Morris P."/>
            <person name="Nusbaum C."/>
            <person name="Oome S."/>
            <person name="Phillips A.J."/>
            <person name="van Rooyen D."/>
            <person name="Rzeszutek E."/>
            <person name="Saraiva M."/>
            <person name="Secombes C.J."/>
            <person name="Seidl M.F."/>
            <person name="Snel B."/>
            <person name="Stassen J.H."/>
            <person name="Sykes S."/>
            <person name="Tripathy S."/>
            <person name="van den Berg H."/>
            <person name="Vega-Arreguin J.C."/>
            <person name="Wawra S."/>
            <person name="Young S.K."/>
            <person name="Zeng Q."/>
            <person name="Dieguez-Uribeondo J."/>
            <person name="Russ C."/>
            <person name="Tyler B.M."/>
            <person name="van West P."/>
        </authorList>
    </citation>
    <scope>NUCLEOTIDE SEQUENCE [LARGE SCALE GENOMIC DNA]</scope>
    <source>
        <strain evidence="5 6">CBS 223.65</strain>
    </source>
</reference>
<protein>
    <recommendedName>
        <fullName evidence="7">RNI-like protein</fullName>
    </recommendedName>
</protein>
<dbReference type="GeneID" id="24136443"/>
<keyword evidence="2" id="KW-0963">Cytoplasm</keyword>
<dbReference type="Gene3D" id="3.80.10.10">
    <property type="entry name" value="Ribonuclease Inhibitor"/>
    <property type="match status" value="3"/>
</dbReference>
<dbReference type="SMART" id="SM00368">
    <property type="entry name" value="LRR_RI"/>
    <property type="match status" value="3"/>
</dbReference>
<dbReference type="InterPro" id="IPR001611">
    <property type="entry name" value="Leu-rich_rpt"/>
</dbReference>
<feature type="transmembrane region" description="Helical" evidence="4">
    <location>
        <begin position="37"/>
        <end position="60"/>
    </location>
</feature>
<dbReference type="InterPro" id="IPR032675">
    <property type="entry name" value="LRR_dom_sf"/>
</dbReference>
<evidence type="ECO:0000313" key="6">
    <source>
        <dbReference type="Proteomes" id="UP000030745"/>
    </source>
</evidence>
<keyword evidence="4" id="KW-0472">Membrane</keyword>
<gene>
    <name evidence="5" type="ORF">SPRG_14650</name>
</gene>
<organism evidence="5 6">
    <name type="scientific">Saprolegnia parasitica (strain CBS 223.65)</name>
    <dbReference type="NCBI Taxonomy" id="695850"/>
    <lineage>
        <taxon>Eukaryota</taxon>
        <taxon>Sar</taxon>
        <taxon>Stramenopiles</taxon>
        <taxon>Oomycota</taxon>
        <taxon>Saprolegniomycetes</taxon>
        <taxon>Saprolegniales</taxon>
        <taxon>Saprolegniaceae</taxon>
        <taxon>Saprolegnia</taxon>
    </lineage>
</organism>
<sequence length="881" mass="94386">MLSPELVALRDLGAVVDLADHWPVVNITTMPIEHARLGIAALPAFAGIYIDAGIAALAWLDATLPPMMPIRLVVSPEELGTCSAFARVWGDRVTTVIVQGANVRKDPVPDILARCVHVQSVHIEFYFVPVHTYMNALSTQQLHTLEIDDGWGHDAVNASGIIAWLQGPHATSLSLTCNSVRDPAALATAIYDCSHLTSSLGDVITDLITSLAILDDGFDAHLNVSLLRKLDRTKVVSFSLEKCQGDEGDDVVTTSVLDALAMCPALSTLSLTNLDLTAASRTAGFWPQLTTVRVRSTDFDTPRERAALLKWLSTSRCLTSVDLSGTALQKEGIVELARALPAWMARGLETLTLQGAVRTTHAPAISKMTKRVCQRATRLSSLPGVVLHGLLHMLDDDSDVLILLDALPVVTLPPELVALRDLGAVVALDEHWPVVHVTKIPIEHAHLGVAALPAFTGVHVDSGVASLAWLDATPKAPVTLVADASVPGALSAFAYAWGDRITKVIVKACDEDEDENDPVPEMLARCSNVQSVEIQSDRCISPLLAAMPTTHLHTLVVDALGESDVDTSSIVAWLQGPRATSLSFLANTTLDPRTLAKAIHACPTLTSLHVNDALDLLHALIALPKTLDNISSLSLCEMGYEDNNAPVALKVLRKLNPNNVVSFALQHLSGADLQVERIPSFINVLATYPSLQALDLNDVFLSNVTTTDVCAHLSNVTVCCTTFGTSNDAVHFIRWLSTSRVLRYVDLTRTKLGKAGVDALAQALPMWMTSGLETLTLSAAGLNGDDAALLAGALAAGKNRRHFALDLSENYPLTLASARRLMAALGASHNVTLDLGACFRRSDGAVCDQFVQVEALLRLHQPYEVSSGVFKAPSPITSLWH</sequence>
<dbReference type="VEuPathDB" id="FungiDB:SPRG_14650"/>
<dbReference type="Proteomes" id="UP000030745">
    <property type="component" value="Unassembled WGS sequence"/>
</dbReference>
<evidence type="ECO:0000256" key="1">
    <source>
        <dbReference type="ARBA" id="ARBA00004245"/>
    </source>
</evidence>
<dbReference type="SUPFAM" id="SSF52047">
    <property type="entry name" value="RNI-like"/>
    <property type="match status" value="2"/>
</dbReference>
<keyword evidence="4" id="KW-0812">Transmembrane</keyword>
<dbReference type="RefSeq" id="XP_012209811.1">
    <property type="nucleotide sequence ID" value="XM_012354421.1"/>
</dbReference>
<proteinExistence type="predicted"/>
<dbReference type="KEGG" id="spar:SPRG_14650"/>
<name>A0A067BY04_SAPPC</name>
<evidence type="ECO:0008006" key="7">
    <source>
        <dbReference type="Google" id="ProtNLM"/>
    </source>
</evidence>
<dbReference type="PANTHER" id="PTHR24107">
    <property type="entry name" value="YNEIN REGULATORY COMPLEX SUBUNIT 5"/>
    <property type="match status" value="1"/>
</dbReference>
<evidence type="ECO:0000256" key="2">
    <source>
        <dbReference type="ARBA" id="ARBA00022490"/>
    </source>
</evidence>
<dbReference type="InterPro" id="IPR052410">
    <property type="entry name" value="DRC5"/>
</dbReference>
<keyword evidence="6" id="KW-1185">Reference proteome</keyword>
<dbReference type="AlphaFoldDB" id="A0A067BY04"/>
<evidence type="ECO:0000313" key="5">
    <source>
        <dbReference type="EMBL" id="KDO19467.1"/>
    </source>
</evidence>
<dbReference type="GO" id="GO:0005856">
    <property type="term" value="C:cytoskeleton"/>
    <property type="evidence" value="ECO:0007669"/>
    <property type="project" value="UniProtKB-SubCell"/>
</dbReference>
<accession>A0A067BY04</accession>
<keyword evidence="4" id="KW-1133">Transmembrane helix</keyword>
<keyword evidence="3" id="KW-0206">Cytoskeleton</keyword>
<dbReference type="EMBL" id="KK583349">
    <property type="protein sequence ID" value="KDO19467.1"/>
    <property type="molecule type" value="Genomic_DNA"/>
</dbReference>
<evidence type="ECO:0000256" key="3">
    <source>
        <dbReference type="ARBA" id="ARBA00023212"/>
    </source>
</evidence>
<dbReference type="Pfam" id="PF13516">
    <property type="entry name" value="LRR_6"/>
    <property type="match status" value="2"/>
</dbReference>
<comment type="subcellular location">
    <subcellularLocation>
        <location evidence="1">Cytoplasm</location>
        <location evidence="1">Cytoskeleton</location>
    </subcellularLocation>
</comment>